<reference evidence="3" key="1">
    <citation type="journal article" date="2019" name="Int. J. Syst. Evol. Microbiol.">
        <title>The Global Catalogue of Microorganisms (GCM) 10K type strain sequencing project: providing services to taxonomists for standard genome sequencing and annotation.</title>
        <authorList>
            <consortium name="The Broad Institute Genomics Platform"/>
            <consortium name="The Broad Institute Genome Sequencing Center for Infectious Disease"/>
            <person name="Wu L."/>
            <person name="Ma J."/>
        </authorList>
    </citation>
    <scope>NUCLEOTIDE SEQUENCE [LARGE SCALE GENOMIC DNA]</scope>
    <source>
        <strain evidence="3">JCM 18956</strain>
    </source>
</reference>
<feature type="region of interest" description="Disordered" evidence="1">
    <location>
        <begin position="41"/>
        <end position="69"/>
    </location>
</feature>
<keyword evidence="3" id="KW-1185">Reference proteome</keyword>
<dbReference type="RefSeq" id="WP_345373039.1">
    <property type="nucleotide sequence ID" value="NZ_BAABLM010000001.1"/>
</dbReference>
<gene>
    <name evidence="2" type="ORF">GCM10025780_06020</name>
</gene>
<dbReference type="EMBL" id="BAABLM010000001">
    <property type="protein sequence ID" value="GAA4666895.1"/>
    <property type="molecule type" value="Genomic_DNA"/>
</dbReference>
<protein>
    <submittedName>
        <fullName evidence="2">Uncharacterized protein</fullName>
    </submittedName>
</protein>
<evidence type="ECO:0000313" key="2">
    <source>
        <dbReference type="EMBL" id="GAA4666895.1"/>
    </source>
</evidence>
<organism evidence="2 3">
    <name type="scientific">Frondihabitans cladoniiphilus</name>
    <dbReference type="NCBI Taxonomy" id="715785"/>
    <lineage>
        <taxon>Bacteria</taxon>
        <taxon>Bacillati</taxon>
        <taxon>Actinomycetota</taxon>
        <taxon>Actinomycetes</taxon>
        <taxon>Micrococcales</taxon>
        <taxon>Microbacteriaceae</taxon>
        <taxon>Frondihabitans</taxon>
    </lineage>
</organism>
<name>A0ABP8VML7_9MICO</name>
<evidence type="ECO:0000313" key="3">
    <source>
        <dbReference type="Proteomes" id="UP001501295"/>
    </source>
</evidence>
<accession>A0ABP8VML7</accession>
<comment type="caution">
    <text evidence="2">The sequence shown here is derived from an EMBL/GenBank/DDBJ whole genome shotgun (WGS) entry which is preliminary data.</text>
</comment>
<proteinExistence type="predicted"/>
<evidence type="ECO:0000256" key="1">
    <source>
        <dbReference type="SAM" id="MobiDB-lite"/>
    </source>
</evidence>
<sequence length="82" mass="7687">MSSSPTSPFTMLGAADAAACEGDSCLLPGAAAASEAPGAAAALADAATDQDPESPNIEPGPDEAAAASSRAVIAALDEGASL</sequence>
<dbReference type="Proteomes" id="UP001501295">
    <property type="component" value="Unassembled WGS sequence"/>
</dbReference>